<dbReference type="STRING" id="758803.SAMN05421803_10648"/>
<dbReference type="PANTHER" id="PTHR43649:SF28">
    <property type="entry name" value="BINDING PROTEIN COMPONENT OF ABC SUGAR TRANSPORTER-RELATED"/>
    <property type="match status" value="1"/>
</dbReference>
<evidence type="ECO:0000256" key="4">
    <source>
        <dbReference type="ARBA" id="ARBA00022729"/>
    </source>
</evidence>
<evidence type="ECO:0000256" key="3">
    <source>
        <dbReference type="ARBA" id="ARBA00022448"/>
    </source>
</evidence>
<dbReference type="InterPro" id="IPR050490">
    <property type="entry name" value="Bact_solute-bd_prot1"/>
</dbReference>
<name>A0A1M6J9S3_9ACTN</name>
<organism evidence="8 9">
    <name type="scientific">Nocardiopsis flavescens</name>
    <dbReference type="NCBI Taxonomy" id="758803"/>
    <lineage>
        <taxon>Bacteria</taxon>
        <taxon>Bacillati</taxon>
        <taxon>Actinomycetota</taxon>
        <taxon>Actinomycetes</taxon>
        <taxon>Streptosporangiales</taxon>
        <taxon>Nocardiopsidaceae</taxon>
        <taxon>Nocardiopsis</taxon>
    </lineage>
</organism>
<comment type="similarity">
    <text evidence="2">Belongs to the bacterial solute-binding protein 1 family.</text>
</comment>
<dbReference type="RefSeq" id="WP_073379149.1">
    <property type="nucleotide sequence ID" value="NZ_FQZK01000006.1"/>
</dbReference>
<keyword evidence="3" id="KW-0813">Transport</keyword>
<dbReference type="OrthoDB" id="5580590at2"/>
<dbReference type="Gene3D" id="3.40.190.10">
    <property type="entry name" value="Periplasmic binding protein-like II"/>
    <property type="match status" value="2"/>
</dbReference>
<accession>A0A1M6J9S3</accession>
<dbReference type="GO" id="GO:0030313">
    <property type="term" value="C:cell envelope"/>
    <property type="evidence" value="ECO:0007669"/>
    <property type="project" value="UniProtKB-SubCell"/>
</dbReference>
<dbReference type="Proteomes" id="UP000184452">
    <property type="component" value="Unassembled WGS sequence"/>
</dbReference>
<reference evidence="8 9" key="1">
    <citation type="submission" date="2016-11" db="EMBL/GenBank/DDBJ databases">
        <authorList>
            <person name="Jaros S."/>
            <person name="Januszkiewicz K."/>
            <person name="Wedrychowicz H."/>
        </authorList>
    </citation>
    <scope>NUCLEOTIDE SEQUENCE [LARGE SCALE GENOMIC DNA]</scope>
    <source>
        <strain evidence="8 9">CGMCC 4.5723</strain>
    </source>
</reference>
<proteinExistence type="inferred from homology"/>
<evidence type="ECO:0000256" key="1">
    <source>
        <dbReference type="ARBA" id="ARBA00004196"/>
    </source>
</evidence>
<dbReference type="AlphaFoldDB" id="A0A1M6J9S3"/>
<dbReference type="InterPro" id="IPR006059">
    <property type="entry name" value="SBP"/>
</dbReference>
<evidence type="ECO:0000313" key="9">
    <source>
        <dbReference type="Proteomes" id="UP000184452"/>
    </source>
</evidence>
<protein>
    <recommendedName>
        <fullName evidence="6">Probable sugar-binding periplasmic protein</fullName>
    </recommendedName>
</protein>
<comment type="subcellular location">
    <subcellularLocation>
        <location evidence="1">Cell envelope</location>
    </subcellularLocation>
</comment>
<dbReference type="EMBL" id="FQZK01000006">
    <property type="protein sequence ID" value="SHJ43455.1"/>
    <property type="molecule type" value="Genomic_DNA"/>
</dbReference>
<dbReference type="SUPFAM" id="SSF53850">
    <property type="entry name" value="Periplasmic binding protein-like II"/>
    <property type="match status" value="1"/>
</dbReference>
<comment type="function">
    <text evidence="5">Part of a binding-protein-dependent transport system for a sugar.</text>
</comment>
<evidence type="ECO:0000256" key="6">
    <source>
        <dbReference type="ARBA" id="ARBA00049753"/>
    </source>
</evidence>
<sequence length="422" mass="44864">MRARRWSVAAGALGLVLVASGCGGGGGGGGDNAQVEVFSWWTGGGEEAGLNALIERFETDNPEIGFVNAAVAGGSGSNAQAVLEGRLQSQDPPDSFQGHAGAELQDYIEAGYLSPLDDFFTEQGLHEALPDQLVEQITYDGSVYSVPVNIHRSNVMWYNPSVLEEAGIDAPPETPEDLVAALETVAEETDAIPMAVGAQWTVDHLLESVLLGSLGTDAYNALWEPGADWDTPEVTEALTTFEQIMEHTQEESAAEDWQEAARRVADGEAAFNIMGDWAAGYFDELGAVAGEDYDWAASPGTEGTYMWLSDSFTLPVGAPNEEAALTWLELVGSQEGQDIFNPLKGSIPAREDADPANYADSPYLESALAEWQAGPQLAGSFWHGVTVGNRWKNDVDTAVGLYLGDGDLEALQDALVTAARAE</sequence>
<dbReference type="PANTHER" id="PTHR43649">
    <property type="entry name" value="ARABINOSE-BINDING PROTEIN-RELATED"/>
    <property type="match status" value="1"/>
</dbReference>
<keyword evidence="4 7" id="KW-0732">Signal</keyword>
<feature type="signal peptide" evidence="7">
    <location>
        <begin position="1"/>
        <end position="21"/>
    </location>
</feature>
<keyword evidence="9" id="KW-1185">Reference proteome</keyword>
<gene>
    <name evidence="8" type="ORF">SAMN05421803_10648</name>
</gene>
<dbReference type="Pfam" id="PF01547">
    <property type="entry name" value="SBP_bac_1"/>
    <property type="match status" value="1"/>
</dbReference>
<dbReference type="PROSITE" id="PS51257">
    <property type="entry name" value="PROKAR_LIPOPROTEIN"/>
    <property type="match status" value="1"/>
</dbReference>
<feature type="chain" id="PRO_5038445391" description="Probable sugar-binding periplasmic protein" evidence="7">
    <location>
        <begin position="22"/>
        <end position="422"/>
    </location>
</feature>
<evidence type="ECO:0000313" key="8">
    <source>
        <dbReference type="EMBL" id="SHJ43455.1"/>
    </source>
</evidence>
<evidence type="ECO:0000256" key="5">
    <source>
        <dbReference type="ARBA" id="ARBA00049629"/>
    </source>
</evidence>
<evidence type="ECO:0000256" key="7">
    <source>
        <dbReference type="SAM" id="SignalP"/>
    </source>
</evidence>
<evidence type="ECO:0000256" key="2">
    <source>
        <dbReference type="ARBA" id="ARBA00008520"/>
    </source>
</evidence>